<evidence type="ECO:0000256" key="1">
    <source>
        <dbReference type="HAMAP-Rule" id="MF_01866"/>
    </source>
</evidence>
<name>A0A4Y3HRV1_9VIBR</name>
<dbReference type="Proteomes" id="UP000318717">
    <property type="component" value="Unassembled WGS sequence"/>
</dbReference>
<accession>A0A4Y3HRV1</accession>
<gene>
    <name evidence="3" type="ORF">VIN01S_03140</name>
</gene>
<dbReference type="Pfam" id="PF05166">
    <property type="entry name" value="YcgL"/>
    <property type="match status" value="1"/>
</dbReference>
<dbReference type="PANTHER" id="PTHR38109">
    <property type="entry name" value="PROTEIN YCGL"/>
    <property type="match status" value="1"/>
</dbReference>
<dbReference type="PROSITE" id="PS51648">
    <property type="entry name" value="YCGL"/>
    <property type="match status" value="1"/>
</dbReference>
<dbReference type="Gene3D" id="3.10.510.20">
    <property type="entry name" value="YcgL domain"/>
    <property type="match status" value="1"/>
</dbReference>
<evidence type="ECO:0000313" key="4">
    <source>
        <dbReference type="Proteomes" id="UP000318717"/>
    </source>
</evidence>
<dbReference type="RefSeq" id="WP_141343861.1">
    <property type="nucleotide sequence ID" value="NZ_BJLF01000001.1"/>
</dbReference>
<dbReference type="OrthoDB" id="7062382at2"/>
<protein>
    <recommendedName>
        <fullName evidence="1">YcgL domain-containing protein VIN01S_03140</fullName>
    </recommendedName>
</protein>
<dbReference type="EMBL" id="BJLF01000001">
    <property type="protein sequence ID" value="GEA49510.1"/>
    <property type="molecule type" value="Genomic_DNA"/>
</dbReference>
<feature type="domain" description="YcgL" evidence="2">
    <location>
        <begin position="1"/>
        <end position="84"/>
    </location>
</feature>
<proteinExistence type="inferred from homology"/>
<dbReference type="PANTHER" id="PTHR38109:SF1">
    <property type="entry name" value="PROTEIN YCGL"/>
    <property type="match status" value="1"/>
</dbReference>
<reference evidence="3 4" key="1">
    <citation type="submission" date="2019-06" db="EMBL/GenBank/DDBJ databases">
        <title>Whole genome shotgun sequence of Vibrio inusitatus NBRC 102082.</title>
        <authorList>
            <person name="Hosoyama A."/>
            <person name="Uohara A."/>
            <person name="Ohji S."/>
            <person name="Ichikawa N."/>
        </authorList>
    </citation>
    <scope>NUCLEOTIDE SEQUENCE [LARGE SCALE GENOMIC DNA]</scope>
    <source>
        <strain evidence="3 4">NBRC 102082</strain>
    </source>
</reference>
<evidence type="ECO:0000259" key="2">
    <source>
        <dbReference type="PROSITE" id="PS51648"/>
    </source>
</evidence>
<dbReference type="SUPFAM" id="SSF160191">
    <property type="entry name" value="YcgL-like"/>
    <property type="match status" value="1"/>
</dbReference>
<comment type="caution">
    <text evidence="3">The sequence shown here is derived from an EMBL/GenBank/DDBJ whole genome shotgun (WGS) entry which is preliminary data.</text>
</comment>
<organism evidence="3 4">
    <name type="scientific">Vibrio inusitatus NBRC 102082</name>
    <dbReference type="NCBI Taxonomy" id="1219070"/>
    <lineage>
        <taxon>Bacteria</taxon>
        <taxon>Pseudomonadati</taxon>
        <taxon>Pseudomonadota</taxon>
        <taxon>Gammaproteobacteria</taxon>
        <taxon>Vibrionales</taxon>
        <taxon>Vibrionaceae</taxon>
        <taxon>Vibrio</taxon>
    </lineage>
</organism>
<dbReference type="HAMAP" id="MF_01866">
    <property type="entry name" value="UPF0745"/>
    <property type="match status" value="1"/>
</dbReference>
<dbReference type="InterPro" id="IPR027354">
    <property type="entry name" value="YcgL_dom"/>
</dbReference>
<sequence>MICAIYKSNKKQGMYLYITKKDDFSPVPEQLMQMFGKPTMVMVVNLAKRGLATVDVDKVKESLLSDGFFLQLPPPVENELDTYKRRKKEQGDATD</sequence>
<keyword evidence="4" id="KW-1185">Reference proteome</keyword>
<evidence type="ECO:0000313" key="3">
    <source>
        <dbReference type="EMBL" id="GEA49510.1"/>
    </source>
</evidence>
<dbReference type="AlphaFoldDB" id="A0A4Y3HRV1"/>
<dbReference type="InterPro" id="IPR038068">
    <property type="entry name" value="YcgL-like_sf"/>
</dbReference>